<evidence type="ECO:0000256" key="1">
    <source>
        <dbReference type="SAM" id="MobiDB-lite"/>
    </source>
</evidence>
<evidence type="ECO:0000313" key="2">
    <source>
        <dbReference type="EMBL" id="KUJ16360.1"/>
    </source>
</evidence>
<dbReference type="AlphaFoldDB" id="A0A194X864"/>
<dbReference type="KEGG" id="psco:LY89DRAFT_80825"/>
<dbReference type="GeneID" id="28833152"/>
<feature type="region of interest" description="Disordered" evidence="1">
    <location>
        <begin position="202"/>
        <end position="225"/>
    </location>
</feature>
<organism evidence="2 3">
    <name type="scientific">Mollisia scopiformis</name>
    <name type="common">Conifer needle endophyte fungus</name>
    <name type="synonym">Phialocephala scopiformis</name>
    <dbReference type="NCBI Taxonomy" id="149040"/>
    <lineage>
        <taxon>Eukaryota</taxon>
        <taxon>Fungi</taxon>
        <taxon>Dikarya</taxon>
        <taxon>Ascomycota</taxon>
        <taxon>Pezizomycotina</taxon>
        <taxon>Leotiomycetes</taxon>
        <taxon>Helotiales</taxon>
        <taxon>Mollisiaceae</taxon>
        <taxon>Mollisia</taxon>
    </lineage>
</organism>
<evidence type="ECO:0000313" key="3">
    <source>
        <dbReference type="Proteomes" id="UP000070700"/>
    </source>
</evidence>
<dbReference type="EMBL" id="KQ947416">
    <property type="protein sequence ID" value="KUJ16360.1"/>
    <property type="molecule type" value="Genomic_DNA"/>
</dbReference>
<reference evidence="2 3" key="1">
    <citation type="submission" date="2015-10" db="EMBL/GenBank/DDBJ databases">
        <title>Full genome of DAOMC 229536 Phialocephala scopiformis, a fungal endophyte of spruce producing the potent anti-insectan compound rugulosin.</title>
        <authorList>
            <consortium name="DOE Joint Genome Institute"/>
            <person name="Walker A.K."/>
            <person name="Frasz S.L."/>
            <person name="Seifert K.A."/>
            <person name="Miller J.D."/>
            <person name="Mondo S.J."/>
            <person name="Labutti K."/>
            <person name="Lipzen A."/>
            <person name="Dockter R."/>
            <person name="Kennedy M."/>
            <person name="Grigoriev I.V."/>
            <person name="Spatafora J.W."/>
        </authorList>
    </citation>
    <scope>NUCLEOTIDE SEQUENCE [LARGE SCALE GENOMIC DNA]</scope>
    <source>
        <strain evidence="2 3">CBS 120377</strain>
    </source>
</reference>
<proteinExistence type="predicted"/>
<dbReference type="RefSeq" id="XP_018070715.1">
    <property type="nucleotide sequence ID" value="XM_018223426.1"/>
</dbReference>
<protein>
    <submittedName>
        <fullName evidence="2">Uncharacterized protein</fullName>
    </submittedName>
</protein>
<dbReference type="Proteomes" id="UP000070700">
    <property type="component" value="Unassembled WGS sequence"/>
</dbReference>
<gene>
    <name evidence="2" type="ORF">LY89DRAFT_80825</name>
</gene>
<dbReference type="InParanoid" id="A0A194X864"/>
<name>A0A194X864_MOLSC</name>
<keyword evidence="3" id="KW-1185">Reference proteome</keyword>
<sequence length="314" mass="34941">MSLRVSQPMYLSVSNEQKFYAVVDIMGNLRAGTKVPYSSCLTKMTLPRAYSSMQVLLCFSKVVGCQPEINTARFLVTFSGSGFKGKTFLCISELLRSLFDLLHYPAFEMAQNGLRPSNLLSSRESQTAKIQSPYSNTEHDSRNFIVNSSEVGINFPMNFRAGTAYESFNSQCAPYDNTTHHIFPSANALLPSPATYPYRNGTHQDSSGGHRGAHRRTKRSSMAITPPKPMMKRYLASPSHNDPFYAMDYDIPISSKSLLEARSYTATAVPIASNSNLNHQRSRRGDLETSHMGAWILETEVVAANIDASMEEMK</sequence>
<accession>A0A194X864</accession>